<evidence type="ECO:0000256" key="10">
    <source>
        <dbReference type="HAMAP-Rule" id="MF_00568"/>
    </source>
</evidence>
<feature type="binding site" evidence="10">
    <location>
        <position position="143"/>
    </location>
    <ligand>
        <name>iminosuccinate</name>
        <dbReference type="ChEBI" id="CHEBI:77875"/>
    </ligand>
</feature>
<keyword evidence="4 10" id="KW-0963">Cytoplasm</keyword>
<dbReference type="GO" id="GO:0046872">
    <property type="term" value="F:metal ion binding"/>
    <property type="evidence" value="ECO:0007669"/>
    <property type="project" value="UniProtKB-KW"/>
</dbReference>
<feature type="binding site" evidence="10">
    <location>
        <begin position="212"/>
        <end position="214"/>
    </location>
    <ligand>
        <name>iminosuccinate</name>
        <dbReference type="ChEBI" id="CHEBI:77875"/>
    </ligand>
</feature>
<dbReference type="Gene3D" id="3.40.50.10800">
    <property type="entry name" value="NadA-like"/>
    <property type="match status" value="3"/>
</dbReference>
<comment type="catalytic activity">
    <reaction evidence="10">
        <text>iminosuccinate + dihydroxyacetone phosphate = quinolinate + phosphate + 2 H2O + H(+)</text>
        <dbReference type="Rhea" id="RHEA:25888"/>
        <dbReference type="ChEBI" id="CHEBI:15377"/>
        <dbReference type="ChEBI" id="CHEBI:15378"/>
        <dbReference type="ChEBI" id="CHEBI:29959"/>
        <dbReference type="ChEBI" id="CHEBI:43474"/>
        <dbReference type="ChEBI" id="CHEBI:57642"/>
        <dbReference type="ChEBI" id="CHEBI:77875"/>
        <dbReference type="EC" id="2.5.1.72"/>
    </reaction>
</comment>
<comment type="pathway">
    <text evidence="1 10">Cofactor biosynthesis; NAD(+) biosynthesis; quinolinate from iminoaspartate: step 1/1.</text>
</comment>
<sequence length="325" mass="35996">MRCRLIQGRASKRSHSMLATAEQIRALAADKHAVILAHNYQVPEVQDVADFVGDSLGLALEAQRTDAERIIFCGVHFMAESAKVLNPEKTVLLPNLSAGCALADSITPESLEEWMERYPGYAVVTYVNSTAEIKAMSDICCTSANAVSVIRSLDTDKVLFVPDRNLGNWVKKQVPEKDVVIYDGACPTHDVLRGANVKKVKEFVPEAVVIAHPECREDIIAIADEVCSTTAMLGRIAKYPNTKTFIIATEHGIVHQMQKHYPDREFVTADGCIGCRLHCPYMKMIDLDSVYRSLTEDVFPITVGDDVMDGARRSLERMMAVPRDN</sequence>
<protein>
    <recommendedName>
        <fullName evidence="2 10">Quinolinate synthase</fullName>
        <ecNumber evidence="2 10">2.5.1.72</ecNumber>
    </recommendedName>
</protein>
<evidence type="ECO:0000256" key="5">
    <source>
        <dbReference type="ARBA" id="ARBA00022642"/>
    </source>
</evidence>
<comment type="cofactor">
    <cofactor evidence="10">
        <name>[4Fe-4S] cluster</name>
        <dbReference type="ChEBI" id="CHEBI:49883"/>
    </cofactor>
    <text evidence="10">Binds 1 [4Fe-4S] cluster per subunit.</text>
</comment>
<organism evidence="11 12">
    <name type="scientific">Tectimicrobiota bacterium</name>
    <dbReference type="NCBI Taxonomy" id="2528274"/>
    <lineage>
        <taxon>Bacteria</taxon>
        <taxon>Pseudomonadati</taxon>
        <taxon>Nitrospinota/Tectimicrobiota group</taxon>
        <taxon>Candidatus Tectimicrobiota</taxon>
    </lineage>
</organism>
<evidence type="ECO:0000256" key="4">
    <source>
        <dbReference type="ARBA" id="ARBA00022490"/>
    </source>
</evidence>
<keyword evidence="3 10" id="KW-0004">4Fe-4S</keyword>
<feature type="binding site" evidence="10">
    <location>
        <position position="100"/>
    </location>
    <ligand>
        <name>[4Fe-4S] cluster</name>
        <dbReference type="ChEBI" id="CHEBI:49883"/>
    </ligand>
</feature>
<dbReference type="GO" id="GO:0005829">
    <property type="term" value="C:cytosol"/>
    <property type="evidence" value="ECO:0007669"/>
    <property type="project" value="TreeGrafter"/>
</dbReference>
<dbReference type="PANTHER" id="PTHR30573">
    <property type="entry name" value="QUINOLINATE SYNTHETASE A"/>
    <property type="match status" value="1"/>
</dbReference>
<keyword evidence="9 10" id="KW-0411">Iron-sulfur</keyword>
<evidence type="ECO:0000256" key="1">
    <source>
        <dbReference type="ARBA" id="ARBA00005065"/>
    </source>
</evidence>
<dbReference type="GO" id="GO:0034628">
    <property type="term" value="P:'de novo' NAD+ biosynthetic process from L-aspartate"/>
    <property type="evidence" value="ECO:0007669"/>
    <property type="project" value="TreeGrafter"/>
</dbReference>
<keyword evidence="8 10" id="KW-0408">Iron</keyword>
<evidence type="ECO:0000313" key="11">
    <source>
        <dbReference type="EMBL" id="MBM3224019.1"/>
    </source>
</evidence>
<dbReference type="InterPro" id="IPR036094">
    <property type="entry name" value="NadA_sf"/>
</dbReference>
<feature type="binding site" evidence="10">
    <location>
        <begin position="126"/>
        <end position="128"/>
    </location>
    <ligand>
        <name>iminosuccinate</name>
        <dbReference type="ChEBI" id="CHEBI:77875"/>
    </ligand>
</feature>
<dbReference type="EMBL" id="VGLS01000244">
    <property type="protein sequence ID" value="MBM3224019.1"/>
    <property type="molecule type" value="Genomic_DNA"/>
</dbReference>
<feature type="binding site" evidence="10">
    <location>
        <position position="229"/>
    </location>
    <ligand>
        <name>iminosuccinate</name>
        <dbReference type="ChEBI" id="CHEBI:77875"/>
    </ligand>
</feature>
<dbReference type="NCBIfam" id="NF006878">
    <property type="entry name" value="PRK09375.1-2"/>
    <property type="match status" value="1"/>
</dbReference>
<comment type="subcellular location">
    <subcellularLocation>
        <location evidence="10">Cytoplasm</location>
    </subcellularLocation>
</comment>
<feature type="binding site" evidence="10">
    <location>
        <position position="186"/>
    </location>
    <ligand>
        <name>[4Fe-4S] cluster</name>
        <dbReference type="ChEBI" id="CHEBI:49883"/>
    </ligand>
</feature>
<name>A0A937W240_UNCTE</name>
<feature type="binding site" evidence="10">
    <location>
        <position position="55"/>
    </location>
    <ligand>
        <name>iminosuccinate</name>
        <dbReference type="ChEBI" id="CHEBI:77875"/>
    </ligand>
</feature>
<dbReference type="GO" id="GO:0051539">
    <property type="term" value="F:4 iron, 4 sulfur cluster binding"/>
    <property type="evidence" value="ECO:0007669"/>
    <property type="project" value="UniProtKB-KW"/>
</dbReference>
<comment type="function">
    <text evidence="10">Catalyzes the condensation of iminoaspartate with dihydroxyacetone phosphate to form quinolinate.</text>
</comment>
<dbReference type="FunFam" id="3.40.50.10800:FF:000003">
    <property type="entry name" value="Quinolinate synthase A"/>
    <property type="match status" value="1"/>
</dbReference>
<dbReference type="EC" id="2.5.1.72" evidence="2 10"/>
<evidence type="ECO:0000256" key="2">
    <source>
        <dbReference type="ARBA" id="ARBA00012669"/>
    </source>
</evidence>
<comment type="similarity">
    <text evidence="10">Belongs to the quinolinate synthase family. Type 2 subfamily.</text>
</comment>
<comment type="caution">
    <text evidence="11">The sequence shown here is derived from an EMBL/GenBank/DDBJ whole genome shotgun (WGS) entry which is preliminary data.</text>
</comment>
<keyword evidence="5 10" id="KW-0662">Pyridine nucleotide biosynthesis</keyword>
<keyword evidence="7 10" id="KW-0479">Metal-binding</keyword>
<evidence type="ECO:0000256" key="9">
    <source>
        <dbReference type="ARBA" id="ARBA00023014"/>
    </source>
</evidence>
<dbReference type="Pfam" id="PF02445">
    <property type="entry name" value="NadA"/>
    <property type="match status" value="1"/>
</dbReference>
<evidence type="ECO:0000313" key="12">
    <source>
        <dbReference type="Proteomes" id="UP000712673"/>
    </source>
</evidence>
<dbReference type="InterPro" id="IPR023066">
    <property type="entry name" value="Quinolinate_synth_type2"/>
</dbReference>
<feature type="binding site" evidence="10">
    <location>
        <position position="279"/>
    </location>
    <ligand>
        <name>[4Fe-4S] cluster</name>
        <dbReference type="ChEBI" id="CHEBI:49883"/>
    </ligand>
</feature>
<dbReference type="HAMAP" id="MF_00568">
    <property type="entry name" value="NadA_type2"/>
    <property type="match status" value="1"/>
</dbReference>
<evidence type="ECO:0000256" key="7">
    <source>
        <dbReference type="ARBA" id="ARBA00022723"/>
    </source>
</evidence>
<accession>A0A937W240</accession>
<evidence type="ECO:0000256" key="6">
    <source>
        <dbReference type="ARBA" id="ARBA00022679"/>
    </source>
</evidence>
<dbReference type="Proteomes" id="UP000712673">
    <property type="component" value="Unassembled WGS sequence"/>
</dbReference>
<dbReference type="InterPro" id="IPR003473">
    <property type="entry name" value="NadA"/>
</dbReference>
<evidence type="ECO:0000256" key="3">
    <source>
        <dbReference type="ARBA" id="ARBA00022485"/>
    </source>
</evidence>
<gene>
    <name evidence="10 11" type="primary">nadA</name>
    <name evidence="11" type="ORF">FJZ47_09485</name>
</gene>
<dbReference type="GO" id="GO:0008987">
    <property type="term" value="F:quinolinate synthetase A activity"/>
    <property type="evidence" value="ECO:0007669"/>
    <property type="project" value="UniProtKB-UniRule"/>
</dbReference>
<dbReference type="NCBIfam" id="NF006879">
    <property type="entry name" value="PRK09375.1-4"/>
    <property type="match status" value="1"/>
</dbReference>
<dbReference type="AlphaFoldDB" id="A0A937W240"/>
<dbReference type="PANTHER" id="PTHR30573:SF0">
    <property type="entry name" value="QUINOLINATE SYNTHASE, CHLOROPLASTIC"/>
    <property type="match status" value="1"/>
</dbReference>
<feature type="binding site" evidence="10">
    <location>
        <position position="38"/>
    </location>
    <ligand>
        <name>iminosuccinate</name>
        <dbReference type="ChEBI" id="CHEBI:77875"/>
    </ligand>
</feature>
<proteinExistence type="inferred from homology"/>
<evidence type="ECO:0000256" key="8">
    <source>
        <dbReference type="ARBA" id="ARBA00023004"/>
    </source>
</evidence>
<keyword evidence="6 10" id="KW-0808">Transferase</keyword>
<dbReference type="NCBIfam" id="TIGR00550">
    <property type="entry name" value="nadA"/>
    <property type="match status" value="1"/>
</dbReference>
<reference evidence="11" key="1">
    <citation type="submission" date="2019-03" db="EMBL/GenBank/DDBJ databases">
        <title>Lake Tanganyika Metagenome-Assembled Genomes (MAGs).</title>
        <authorList>
            <person name="Tran P."/>
        </authorList>
    </citation>
    <scope>NUCLEOTIDE SEQUENCE</scope>
    <source>
        <strain evidence="11">K_DeepCast_65m_m2_066</strain>
    </source>
</reference>
<dbReference type="SUPFAM" id="SSF142754">
    <property type="entry name" value="NadA-like"/>
    <property type="match status" value="1"/>
</dbReference>